<dbReference type="InterPro" id="IPR043502">
    <property type="entry name" value="DNA/RNA_pol_sf"/>
</dbReference>
<dbReference type="Pfam" id="PF00078">
    <property type="entry name" value="RVT_1"/>
    <property type="match status" value="1"/>
</dbReference>
<dbReference type="CDD" id="cd01650">
    <property type="entry name" value="RT_nLTR_like"/>
    <property type="match status" value="1"/>
</dbReference>
<dbReference type="PANTHER" id="PTHR33332">
    <property type="entry name" value="REVERSE TRANSCRIPTASE DOMAIN-CONTAINING PROTEIN"/>
    <property type="match status" value="1"/>
</dbReference>
<sequence>MRQHIISSTLLDLCIVDDDEKLMDYGQQGAAFLSAHDLIYIKYAIKIQRRRGRRVVCRDWRDFDADSFQTDVSGIDWTSLISSNNIDEKIEIYNSELLRIFDSHVPLRQRNFKNLPAPWLRGDIQQAMRDRDLARRVWRRRRNDANYNRYKALRNSAQKLVRQAKQDYYNNIFNRARDANGIWNGLRHLGLIKSKDTGKCLTHAAGELNRFFVGYEAAQSMNEHDTLDDVLTGNFDEERFHWSYITPLRIRRAITRTKSNAVGLDGISLLLLKFTINSTMPIIEHLFNFSLMQGAFPKQWKVALIRPIPKIRNPTLCQHYRPISILPTLSKALERVVCEQIQDYLEGAGLCDPCQSAYRSNHSIQTRIIRMLDDVRYAADLRKITVSVFFDFSKAFDRVDHLTLIRKLNNLNFSDSTLRWVHSYLTGRTQAVKDDSNGTLSSPLPVVAGVPQGSVLGPLLFTMYLTDFGRVLRHCKYNFYADDLQIYIHCEPRDIHVAIRNINDDIEAIKNWTIANRLLLNPEKTQAIIMGTSRFINSTDLSTIPAVRVNGTSLQYSTSVRYLGVTILNTMSWEMQVTKISNKVNSVLYQLKLSKHLLPEALKVRLVIALVFPHIDYCCAAYTDLVEVYL</sequence>
<dbReference type="PaxDb" id="67767-A0A0J7K195"/>
<accession>A0A0J7K195</accession>
<dbReference type="PROSITE" id="PS50878">
    <property type="entry name" value="RT_POL"/>
    <property type="match status" value="1"/>
</dbReference>
<dbReference type="Proteomes" id="UP000036403">
    <property type="component" value="Unassembled WGS sequence"/>
</dbReference>
<feature type="non-terminal residue" evidence="2">
    <location>
        <position position="630"/>
    </location>
</feature>
<organism evidence="2 3">
    <name type="scientific">Lasius niger</name>
    <name type="common">Black garden ant</name>
    <dbReference type="NCBI Taxonomy" id="67767"/>
    <lineage>
        <taxon>Eukaryota</taxon>
        <taxon>Metazoa</taxon>
        <taxon>Ecdysozoa</taxon>
        <taxon>Arthropoda</taxon>
        <taxon>Hexapoda</taxon>
        <taxon>Insecta</taxon>
        <taxon>Pterygota</taxon>
        <taxon>Neoptera</taxon>
        <taxon>Endopterygota</taxon>
        <taxon>Hymenoptera</taxon>
        <taxon>Apocrita</taxon>
        <taxon>Aculeata</taxon>
        <taxon>Formicoidea</taxon>
        <taxon>Formicidae</taxon>
        <taxon>Formicinae</taxon>
        <taxon>Lasius</taxon>
        <taxon>Lasius</taxon>
    </lineage>
</organism>
<dbReference type="STRING" id="67767.A0A0J7K195"/>
<dbReference type="SUPFAM" id="SSF56672">
    <property type="entry name" value="DNA/RNA polymerases"/>
    <property type="match status" value="1"/>
</dbReference>
<evidence type="ECO:0000259" key="1">
    <source>
        <dbReference type="PROSITE" id="PS50878"/>
    </source>
</evidence>
<keyword evidence="2" id="KW-0695">RNA-directed DNA polymerase</keyword>
<dbReference type="EMBL" id="LBMM01017805">
    <property type="protein sequence ID" value="KMQ83966.1"/>
    <property type="molecule type" value="Genomic_DNA"/>
</dbReference>
<comment type="caution">
    <text evidence="2">The sequence shown here is derived from an EMBL/GenBank/DDBJ whole genome shotgun (WGS) entry which is preliminary data.</text>
</comment>
<keyword evidence="2" id="KW-0548">Nucleotidyltransferase</keyword>
<gene>
    <name evidence="2" type="ORF">RF55_18696</name>
</gene>
<dbReference type="AlphaFoldDB" id="A0A0J7K195"/>
<evidence type="ECO:0000313" key="3">
    <source>
        <dbReference type="Proteomes" id="UP000036403"/>
    </source>
</evidence>
<proteinExistence type="predicted"/>
<feature type="domain" description="Reverse transcriptase" evidence="1">
    <location>
        <begin position="289"/>
        <end position="567"/>
    </location>
</feature>
<dbReference type="GO" id="GO:0003964">
    <property type="term" value="F:RNA-directed DNA polymerase activity"/>
    <property type="evidence" value="ECO:0007669"/>
    <property type="project" value="UniProtKB-KW"/>
</dbReference>
<keyword evidence="3" id="KW-1185">Reference proteome</keyword>
<evidence type="ECO:0000313" key="2">
    <source>
        <dbReference type="EMBL" id="KMQ83966.1"/>
    </source>
</evidence>
<dbReference type="InterPro" id="IPR000477">
    <property type="entry name" value="RT_dom"/>
</dbReference>
<dbReference type="OrthoDB" id="7699669at2759"/>
<protein>
    <submittedName>
        <fullName evidence="2">Rna-directed dna polymerase from mobile element jockey-like protein</fullName>
    </submittedName>
</protein>
<reference evidence="2 3" key="1">
    <citation type="submission" date="2015-04" db="EMBL/GenBank/DDBJ databases">
        <title>Lasius niger genome sequencing.</title>
        <authorList>
            <person name="Konorov E.A."/>
            <person name="Nikitin M.A."/>
            <person name="Kirill M.V."/>
            <person name="Chang P."/>
        </authorList>
    </citation>
    <scope>NUCLEOTIDE SEQUENCE [LARGE SCALE GENOMIC DNA]</scope>
    <source>
        <tissue evidence="2">Whole</tissue>
    </source>
</reference>
<keyword evidence="2" id="KW-0808">Transferase</keyword>
<name>A0A0J7K195_LASNI</name>